<evidence type="ECO:0000256" key="2">
    <source>
        <dbReference type="ARBA" id="ARBA00022679"/>
    </source>
</evidence>
<comment type="caution">
    <text evidence="6">The sequence shown here is derived from an EMBL/GenBank/DDBJ whole genome shotgun (WGS) entry which is preliminary data.</text>
</comment>
<sequence>MLRPQFRQIAQSSRRFMQPQPTVIRYNSSKPTLPRLPVPDLHQTLQRYLTSIEPLLLEDAERGGQSFEHELQRRKIWVEDFEQGIGKLCQERLYELDKASPHNWLDDNIWLKKAYHEWRAPLIVNSNWWLSFINDSSVPAGVLLGTDSGHYIRNTGLTRWQVRRAASLLHGVLDFKAQLERQEVYPETTRAGLWFRRATSSIFNTARIPRPTCDALSSAPAPSEPSARVVLLCVHDWTYAVDVLDSNLNLITVAELEKRILGVVLDVSERLEQAHTAVPISVLGADDRDRWAQNLQHLLSLSPVNRSSWTSINHSVVALSLDHYTYVRPSAARTRTSPLLSPDSPEEVDDHLHNLRSSHPNRPGRNRWWDKPLNLIVESNTRAGAIGEHSHVDALVPSIVAEYAVVQTIDDDAFGGPLDPSSSQIPHSMDGWRQLNWVTDERIERECVEAEKRAKALVDDSDDSVLWFHAYGSAWIKNIARQSPDAYLQMAMQLAWYRTRGTVTATYETALTRLFNHGRTETIRTLSKDSRAFVLAMADTSMPSASRRQFLERAIQTHSNLTRAAATGKGIDRHLLGLRLMLKPELGESHPLFDDELFSRSQTWKLSTSGLSAGHQFRGTGFGASELDGYGINYLAGPEVIKFGIESKHSSPLTSTHDFKAAVTHALLDMRDLYLYPQSHL</sequence>
<evidence type="ECO:0000259" key="5">
    <source>
        <dbReference type="Pfam" id="PF00755"/>
    </source>
</evidence>
<organism evidence="6 7">
    <name type="scientific">Steccherinum ochraceum</name>
    <dbReference type="NCBI Taxonomy" id="92696"/>
    <lineage>
        <taxon>Eukaryota</taxon>
        <taxon>Fungi</taxon>
        <taxon>Dikarya</taxon>
        <taxon>Basidiomycota</taxon>
        <taxon>Agaricomycotina</taxon>
        <taxon>Agaricomycetes</taxon>
        <taxon>Polyporales</taxon>
        <taxon>Steccherinaceae</taxon>
        <taxon>Steccherinum</taxon>
    </lineage>
</organism>
<keyword evidence="7" id="KW-1185">Reference proteome</keyword>
<dbReference type="SUPFAM" id="SSF52777">
    <property type="entry name" value="CoA-dependent acyltransferases"/>
    <property type="match status" value="2"/>
</dbReference>
<dbReference type="Gene3D" id="3.30.559.10">
    <property type="entry name" value="Chloramphenicol acetyltransferase-like domain"/>
    <property type="match status" value="1"/>
</dbReference>
<dbReference type="STRING" id="92696.A0A4R0RKW6"/>
<proteinExistence type="inferred from homology"/>
<dbReference type="InterPro" id="IPR023213">
    <property type="entry name" value="CAT-like_dom_sf"/>
</dbReference>
<feature type="active site" description="Proton acceptor" evidence="4">
    <location>
        <position position="389"/>
    </location>
</feature>
<evidence type="ECO:0000256" key="3">
    <source>
        <dbReference type="ARBA" id="ARBA00023315"/>
    </source>
</evidence>
<gene>
    <name evidence="6" type="ORF">EIP91_007916</name>
</gene>
<keyword evidence="3" id="KW-0012">Acyltransferase</keyword>
<dbReference type="InterPro" id="IPR039551">
    <property type="entry name" value="Cho/carn_acyl_trans"/>
</dbReference>
<dbReference type="Pfam" id="PF00755">
    <property type="entry name" value="Carn_acyltransf"/>
    <property type="match status" value="1"/>
</dbReference>
<accession>A0A4R0RKW6</accession>
<comment type="similarity">
    <text evidence="1">Belongs to the carnitine/choline acetyltransferase family.</text>
</comment>
<dbReference type="PROSITE" id="PS00439">
    <property type="entry name" value="ACYLTRANSF_C_1"/>
    <property type="match status" value="1"/>
</dbReference>
<dbReference type="PANTHER" id="PTHR22589">
    <property type="entry name" value="CARNITINE O-ACYLTRANSFERASE"/>
    <property type="match status" value="1"/>
</dbReference>
<name>A0A4R0RKW6_9APHY</name>
<evidence type="ECO:0000256" key="1">
    <source>
        <dbReference type="ARBA" id="ARBA00005232"/>
    </source>
</evidence>
<reference evidence="6 7" key="1">
    <citation type="submission" date="2018-11" db="EMBL/GenBank/DDBJ databases">
        <title>Genome assembly of Steccherinum ochraceum LE-BIN_3174, the white-rot fungus of the Steccherinaceae family (The Residual Polyporoid clade, Polyporales, Basidiomycota).</title>
        <authorList>
            <person name="Fedorova T.V."/>
            <person name="Glazunova O.A."/>
            <person name="Landesman E.O."/>
            <person name="Moiseenko K.V."/>
            <person name="Psurtseva N.V."/>
            <person name="Savinova O.S."/>
            <person name="Shakhova N.V."/>
            <person name="Tyazhelova T.V."/>
            <person name="Vasina D.V."/>
        </authorList>
    </citation>
    <scope>NUCLEOTIDE SEQUENCE [LARGE SCALE GENOMIC DNA]</scope>
    <source>
        <strain evidence="6 7">LE-BIN_3174</strain>
    </source>
</reference>
<protein>
    <recommendedName>
        <fullName evidence="5">Choline/carnitine acyltransferase domain-containing protein</fullName>
    </recommendedName>
</protein>
<evidence type="ECO:0000313" key="6">
    <source>
        <dbReference type="EMBL" id="TCD69360.1"/>
    </source>
</evidence>
<dbReference type="EMBL" id="RWJN01000043">
    <property type="protein sequence ID" value="TCD69360.1"/>
    <property type="molecule type" value="Genomic_DNA"/>
</dbReference>
<dbReference type="Proteomes" id="UP000292702">
    <property type="component" value="Unassembled WGS sequence"/>
</dbReference>
<dbReference type="Gene3D" id="3.30.559.70">
    <property type="entry name" value="Choline/Carnitine o-acyltransferase, domain 2"/>
    <property type="match status" value="1"/>
</dbReference>
<feature type="domain" description="Choline/carnitine acyltransferase" evidence="5">
    <location>
        <begin position="36"/>
        <end position="663"/>
    </location>
</feature>
<dbReference type="GO" id="GO:0016746">
    <property type="term" value="F:acyltransferase activity"/>
    <property type="evidence" value="ECO:0007669"/>
    <property type="project" value="UniProtKB-KW"/>
</dbReference>
<dbReference type="OrthoDB" id="240216at2759"/>
<evidence type="ECO:0000256" key="4">
    <source>
        <dbReference type="PIRSR" id="PIRSR600542-1"/>
    </source>
</evidence>
<dbReference type="InterPro" id="IPR000542">
    <property type="entry name" value="Carn_acyl_trans"/>
</dbReference>
<keyword evidence="2" id="KW-0808">Transferase</keyword>
<dbReference type="AlphaFoldDB" id="A0A4R0RKW6"/>
<evidence type="ECO:0000313" key="7">
    <source>
        <dbReference type="Proteomes" id="UP000292702"/>
    </source>
</evidence>
<dbReference type="PANTHER" id="PTHR22589:SF107">
    <property type="entry name" value="CHOLINE_CARNITINE ACYLTRANSFERASE DOMAIN-CONTAINING PROTEIN"/>
    <property type="match status" value="1"/>
</dbReference>
<dbReference type="InterPro" id="IPR042231">
    <property type="entry name" value="Cho/carn_acyl_trans_2"/>
</dbReference>